<dbReference type="PANTHER" id="PTHR11005">
    <property type="entry name" value="LYSOSOMAL ACID LIPASE-RELATED"/>
    <property type="match status" value="1"/>
</dbReference>
<name>A0A836EKM1_9HYME</name>
<dbReference type="SUPFAM" id="SSF53474">
    <property type="entry name" value="alpha/beta-Hydrolases"/>
    <property type="match status" value="1"/>
</dbReference>
<dbReference type="Gene3D" id="3.40.50.1820">
    <property type="entry name" value="alpha/beta hydrolase"/>
    <property type="match status" value="1"/>
</dbReference>
<keyword evidence="5" id="KW-1185">Reference proteome</keyword>
<evidence type="ECO:0000313" key="5">
    <source>
        <dbReference type="Proteomes" id="UP000670152"/>
    </source>
</evidence>
<accession>A0A836EKM1</accession>
<protein>
    <submittedName>
        <fullName evidence="4">LIP3 Lipase</fullName>
    </submittedName>
</protein>
<evidence type="ECO:0000259" key="3">
    <source>
        <dbReference type="Pfam" id="PF00561"/>
    </source>
</evidence>
<reference evidence="4 5" key="1">
    <citation type="submission" date="2020-02" db="EMBL/GenBank/DDBJ databases">
        <title>Relaxed selection underlies rapid genomic changes in the transitions from sociality to social parasitism in ants.</title>
        <authorList>
            <person name="Bi X."/>
        </authorList>
    </citation>
    <scope>NUCLEOTIDE SEQUENCE [LARGE SCALE GENOMIC DNA]</scope>
    <source>
        <strain evidence="4">BGI-DK2014b</strain>
        <tissue evidence="4">Whole body</tissue>
    </source>
</reference>
<dbReference type="EMBL" id="JAANIB010011088">
    <property type="protein sequence ID" value="KAG5317012.1"/>
    <property type="molecule type" value="Genomic_DNA"/>
</dbReference>
<dbReference type="InterPro" id="IPR000073">
    <property type="entry name" value="AB_hydrolase_1"/>
</dbReference>
<dbReference type="Proteomes" id="UP000670152">
    <property type="component" value="Unassembled WGS sequence"/>
</dbReference>
<dbReference type="InterPro" id="IPR029058">
    <property type="entry name" value="AB_hydrolase_fold"/>
</dbReference>
<dbReference type="OrthoDB" id="7613765at2759"/>
<keyword evidence="1" id="KW-0442">Lipid degradation</keyword>
<feature type="non-terminal residue" evidence="4">
    <location>
        <position position="132"/>
    </location>
</feature>
<evidence type="ECO:0000313" key="4">
    <source>
        <dbReference type="EMBL" id="KAG5317012.1"/>
    </source>
</evidence>
<dbReference type="Pfam" id="PF00561">
    <property type="entry name" value="Abhydrolase_1"/>
    <property type="match status" value="1"/>
</dbReference>
<feature type="non-terminal residue" evidence="4">
    <location>
        <position position="1"/>
    </location>
</feature>
<sequence>MFLSLHFDIDIIAFLLTDKEYDVWLDNARGNSYSNTHTSDKIKPKTYWNFIGVYDLPAMIDYIVKTTGRKKIFYVGHSQGTTTSFFMVTERPKYQNYIKEMHALSPIIYCGRIKSSLQVLSQFSVDFDICNF</sequence>
<evidence type="ECO:0000256" key="2">
    <source>
        <dbReference type="ARBA" id="ARBA00023098"/>
    </source>
</evidence>
<keyword evidence="2" id="KW-0443">Lipid metabolism</keyword>
<proteinExistence type="predicted"/>
<feature type="domain" description="AB hydrolase-1" evidence="3">
    <location>
        <begin position="15"/>
        <end position="106"/>
    </location>
</feature>
<organism evidence="4 5">
    <name type="scientific">Acromyrmex heyeri</name>
    <dbReference type="NCBI Taxonomy" id="230685"/>
    <lineage>
        <taxon>Eukaryota</taxon>
        <taxon>Metazoa</taxon>
        <taxon>Ecdysozoa</taxon>
        <taxon>Arthropoda</taxon>
        <taxon>Hexapoda</taxon>
        <taxon>Insecta</taxon>
        <taxon>Pterygota</taxon>
        <taxon>Neoptera</taxon>
        <taxon>Endopterygota</taxon>
        <taxon>Hymenoptera</taxon>
        <taxon>Apocrita</taxon>
        <taxon>Aculeata</taxon>
        <taxon>Formicoidea</taxon>
        <taxon>Formicidae</taxon>
        <taxon>Myrmicinae</taxon>
        <taxon>Acromyrmex</taxon>
    </lineage>
</organism>
<gene>
    <name evidence="4" type="primary">Lip3_1</name>
    <name evidence="4" type="ORF">G6Z77_0005605</name>
</gene>
<comment type="caution">
    <text evidence="4">The sequence shown here is derived from an EMBL/GenBank/DDBJ whole genome shotgun (WGS) entry which is preliminary data.</text>
</comment>
<evidence type="ECO:0000256" key="1">
    <source>
        <dbReference type="ARBA" id="ARBA00022963"/>
    </source>
</evidence>
<dbReference type="GO" id="GO:0016042">
    <property type="term" value="P:lipid catabolic process"/>
    <property type="evidence" value="ECO:0007669"/>
    <property type="project" value="UniProtKB-KW"/>
</dbReference>
<dbReference type="AlphaFoldDB" id="A0A836EKM1"/>